<organism evidence="1 2">
    <name type="scientific">Citrobacter koseri</name>
    <name type="common">Citrobacter diversus</name>
    <dbReference type="NCBI Taxonomy" id="545"/>
    <lineage>
        <taxon>Bacteria</taxon>
        <taxon>Pseudomonadati</taxon>
        <taxon>Pseudomonadota</taxon>
        <taxon>Gammaproteobacteria</taxon>
        <taxon>Enterobacterales</taxon>
        <taxon>Enterobacteriaceae</taxon>
        <taxon>Citrobacter</taxon>
    </lineage>
</organism>
<protein>
    <submittedName>
        <fullName evidence="1">Uncharacterized protein</fullName>
    </submittedName>
</protein>
<proteinExistence type="predicted"/>
<evidence type="ECO:0000313" key="1">
    <source>
        <dbReference type="EMBL" id="SQB36433.1"/>
    </source>
</evidence>
<sequence>MWRNEPLEAFVPQQWAFLQFGVLPSSAGVITTTLNGFGPFCIVVREPFNGMRFFFVEASGKRKAYQTHRAYFSCARKKHSYLYQFTLRSEPDDWNGHLFNLLLVQRIVCLRCLLENLQLTNFIL</sequence>
<dbReference type="Proteomes" id="UP000251584">
    <property type="component" value="Unassembled WGS sequence"/>
</dbReference>
<dbReference type="EMBL" id="UAVY01000005">
    <property type="protein sequence ID" value="SQB36433.1"/>
    <property type="molecule type" value="Genomic_DNA"/>
</dbReference>
<name>A0A2X2WFT5_CITKO</name>
<reference evidence="1 2" key="1">
    <citation type="submission" date="2018-06" db="EMBL/GenBank/DDBJ databases">
        <authorList>
            <consortium name="Pathogen Informatics"/>
            <person name="Doyle S."/>
        </authorList>
    </citation>
    <scope>NUCLEOTIDE SEQUENCE [LARGE SCALE GENOMIC DNA]</scope>
    <source>
        <strain evidence="1 2">NCTC10786</strain>
    </source>
</reference>
<accession>A0A2X2WFT5</accession>
<gene>
    <name evidence="1" type="ORF">NCTC10786_03545</name>
</gene>
<evidence type="ECO:0000313" key="2">
    <source>
        <dbReference type="Proteomes" id="UP000251584"/>
    </source>
</evidence>
<dbReference type="AlphaFoldDB" id="A0A2X2WFT5"/>